<feature type="domain" description="RxLR effector PexRD54 WY" evidence="8">
    <location>
        <begin position="183"/>
        <end position="221"/>
    </location>
</feature>
<name>V9EJ90_PHYNI</name>
<feature type="domain" description="RxLR effector PexRD54 WY" evidence="8">
    <location>
        <begin position="272"/>
        <end position="310"/>
    </location>
</feature>
<dbReference type="InterPro" id="IPR054463">
    <property type="entry name" value="PexRD54_WY"/>
</dbReference>
<proteinExistence type="inferred from homology"/>
<organism evidence="9 10">
    <name type="scientific">Phytophthora nicotianae P1569</name>
    <dbReference type="NCBI Taxonomy" id="1317065"/>
    <lineage>
        <taxon>Eukaryota</taxon>
        <taxon>Sar</taxon>
        <taxon>Stramenopiles</taxon>
        <taxon>Oomycota</taxon>
        <taxon>Peronosporomycetes</taxon>
        <taxon>Peronosporales</taxon>
        <taxon>Peronosporaceae</taxon>
        <taxon>Phytophthora</taxon>
    </lineage>
</organism>
<dbReference type="GO" id="GO:0043657">
    <property type="term" value="C:host cell"/>
    <property type="evidence" value="ECO:0007669"/>
    <property type="project" value="UniProtKB-SubCell"/>
</dbReference>
<keyword evidence="10" id="KW-1185">Reference proteome</keyword>
<evidence type="ECO:0000256" key="7">
    <source>
        <dbReference type="SAM" id="SignalP"/>
    </source>
</evidence>
<reference evidence="9 10" key="1">
    <citation type="submission" date="2013-11" db="EMBL/GenBank/DDBJ databases">
        <title>The Genome Sequence of Phytophthora parasitica P1569.</title>
        <authorList>
            <consortium name="The Broad Institute Genomics Platform"/>
            <person name="Russ C."/>
            <person name="Tyler B."/>
            <person name="Panabieres F."/>
            <person name="Shan W."/>
            <person name="Tripathy S."/>
            <person name="Grunwald N."/>
            <person name="Machado M."/>
            <person name="Johnson C.S."/>
            <person name="Arredondo F."/>
            <person name="Hong C."/>
            <person name="Coffey M."/>
            <person name="Young S.K."/>
            <person name="Zeng Q."/>
            <person name="Gargeya S."/>
            <person name="Fitzgerald M."/>
            <person name="Abouelleil A."/>
            <person name="Alvarado L."/>
            <person name="Chapman S.B."/>
            <person name="Gainer-Dewar J."/>
            <person name="Goldberg J."/>
            <person name="Griggs A."/>
            <person name="Gujja S."/>
            <person name="Hansen M."/>
            <person name="Howarth C."/>
            <person name="Imamovic A."/>
            <person name="Ireland A."/>
            <person name="Larimer J."/>
            <person name="McCowan C."/>
            <person name="Murphy C."/>
            <person name="Pearson M."/>
            <person name="Poon T.W."/>
            <person name="Priest M."/>
            <person name="Roberts A."/>
            <person name="Saif S."/>
            <person name="Shea T."/>
            <person name="Sykes S."/>
            <person name="Wortman J."/>
            <person name="Nusbaum C."/>
            <person name="Birren B."/>
        </authorList>
    </citation>
    <scope>NUCLEOTIDE SEQUENCE [LARGE SCALE GENOMIC DNA]</scope>
    <source>
        <strain evidence="9 10">P1569</strain>
    </source>
</reference>
<dbReference type="OrthoDB" id="98185at2759"/>
<accession>V9EJ90</accession>
<evidence type="ECO:0000313" key="9">
    <source>
        <dbReference type="EMBL" id="ETI38127.1"/>
    </source>
</evidence>
<dbReference type="EMBL" id="ANIZ01002808">
    <property type="protein sequence ID" value="ETI38127.1"/>
    <property type="molecule type" value="Genomic_DNA"/>
</dbReference>
<evidence type="ECO:0000313" key="10">
    <source>
        <dbReference type="Proteomes" id="UP000018721"/>
    </source>
</evidence>
<evidence type="ECO:0000256" key="3">
    <source>
        <dbReference type="ARBA" id="ARBA00010400"/>
    </source>
</evidence>
<gene>
    <name evidence="9" type="ORF">F443_16060</name>
</gene>
<dbReference type="eggNOG" id="ENOG502SZKM">
    <property type="taxonomic scope" value="Eukaryota"/>
</dbReference>
<evidence type="ECO:0000256" key="1">
    <source>
        <dbReference type="ARBA" id="ARBA00004340"/>
    </source>
</evidence>
<dbReference type="HOGENOM" id="CLU_021192_4_1_1"/>
<evidence type="ECO:0000256" key="2">
    <source>
        <dbReference type="ARBA" id="ARBA00004613"/>
    </source>
</evidence>
<evidence type="ECO:0000256" key="6">
    <source>
        <dbReference type="ARBA" id="ARBA00023026"/>
    </source>
</evidence>
<evidence type="ECO:0000256" key="4">
    <source>
        <dbReference type="ARBA" id="ARBA00022525"/>
    </source>
</evidence>
<keyword evidence="5 7" id="KW-0732">Signal</keyword>
<feature type="chain" id="PRO_5004774317" description="RxLR effector PexRD54 WY domain-containing protein" evidence="7">
    <location>
        <begin position="32"/>
        <end position="416"/>
    </location>
</feature>
<comment type="caution">
    <text evidence="9">The sequence shown here is derived from an EMBL/GenBank/DDBJ whole genome shotgun (WGS) entry which is preliminary data.</text>
</comment>
<keyword evidence="4" id="KW-0964">Secreted</keyword>
<dbReference type="Proteomes" id="UP000018721">
    <property type="component" value="Unassembled WGS sequence"/>
</dbReference>
<dbReference type="GO" id="GO:0005576">
    <property type="term" value="C:extracellular region"/>
    <property type="evidence" value="ECO:0007669"/>
    <property type="project" value="UniProtKB-SubCell"/>
</dbReference>
<evidence type="ECO:0000256" key="5">
    <source>
        <dbReference type="ARBA" id="ARBA00022729"/>
    </source>
</evidence>
<feature type="signal peptide" evidence="7">
    <location>
        <begin position="1"/>
        <end position="31"/>
    </location>
</feature>
<dbReference type="AlphaFoldDB" id="V9EJ90"/>
<keyword evidence="6" id="KW-0843">Virulence</keyword>
<feature type="domain" description="RxLR effector PexRD54 WY" evidence="8">
    <location>
        <begin position="94"/>
        <end position="134"/>
    </location>
</feature>
<protein>
    <recommendedName>
        <fullName evidence="8">RxLR effector PexRD54 WY domain-containing protein</fullName>
    </recommendedName>
</protein>
<sequence>MTIKSRSGRPISLVRTLVILALLIAINVASATSTLKGANPQSRVLKLESNDVSSQRFLRAATAQERKLGISLSGLEQAASSTKTWAAKLIQKLQLKWWQLRKKSPNDVFTKLKLQQAGTNLFESPGFSKWVTYVTKNSNEAPEMAIFSTLAFHYSDDALARILLTAKETDSTKDLATKLEGLQLKSWADAGKTPDNVFKFLSLEKAGTKAFANPQFARWTDFISQTKTQNADMAMYITLGTHYSDEALAKMFAAAKEVESTKTLATRMEGIQLTNWVHAEKSPDYVFKTLALDKMGAKGFENPQFARWTEFITKANTKDPEAAVYATLGAHYSDEALAKMLAAGIKVESTENLAANLRILQFKEWVSQGKTPESVNAMLGLATNTDDLTKKVSRDFEVFYGKIPAIDRAGPSSPTV</sequence>
<comment type="subcellular location">
    <subcellularLocation>
        <location evidence="1">Host cell</location>
    </subcellularLocation>
    <subcellularLocation>
        <location evidence="2">Secreted</location>
    </subcellularLocation>
</comment>
<dbReference type="Pfam" id="PF22748">
    <property type="entry name" value="PexRD54_WY"/>
    <property type="match status" value="3"/>
</dbReference>
<comment type="similarity">
    <text evidence="3">Belongs to the RxLR effector family.</text>
</comment>
<evidence type="ECO:0000259" key="8">
    <source>
        <dbReference type="Pfam" id="PF22748"/>
    </source>
</evidence>